<reference evidence="1" key="1">
    <citation type="submission" date="2022-07" db="EMBL/GenBank/DDBJ databases">
        <title>Phylogenomic reconstructions and comparative analyses of Kickxellomycotina fungi.</title>
        <authorList>
            <person name="Reynolds N.K."/>
            <person name="Stajich J.E."/>
            <person name="Barry K."/>
            <person name="Grigoriev I.V."/>
            <person name="Crous P."/>
            <person name="Smith M.E."/>
        </authorList>
    </citation>
    <scope>NUCLEOTIDE SEQUENCE</scope>
    <source>
        <strain evidence="1">RSA 567</strain>
    </source>
</reference>
<proteinExistence type="predicted"/>
<name>A0A9W8B5N7_9FUNG</name>
<dbReference type="Proteomes" id="UP001151582">
    <property type="component" value="Unassembled WGS sequence"/>
</dbReference>
<sequence>MGSTTQPRRDSQDIKNIVMAEHFRPPQYSGAVPGDDPPPYYDFDAANLATRPGALQSSVSVRDRIREYNRLGAQNSNGAQPMPDADWLEAYFYTGNVDDQYFCQQMDHYHLSMEPHLDVKMLSARILQARKILYKYIDETTAENEAERVKMISELSVGQFRCVGYDIAPDVYVKRSWSNDASADELSFISSSSADPKSMSDLVLKAFANGRFDLTKALYAHIEKLYPFGQRVFMDEAKPGSTLLAKIEYYAQTVTLYGLLQIAVLSGNAALVDLVFKMGKPHPSPTQYTLLVALAIARGNWDAILSILENIMENNVELLLPEEVFQDIVTSTTLQDVASAHAAQKYILSLDPTAFGLPNAFRWQVDQPPLHYLTRDPIADCQRYDCVSILETPPGDTVTYFTVATPDMLTD</sequence>
<evidence type="ECO:0000313" key="1">
    <source>
        <dbReference type="EMBL" id="KAJ1976209.1"/>
    </source>
</evidence>
<dbReference type="OrthoDB" id="10447134at2759"/>
<comment type="caution">
    <text evidence="1">The sequence shown here is derived from an EMBL/GenBank/DDBJ whole genome shotgun (WGS) entry which is preliminary data.</text>
</comment>
<organism evidence="1 2">
    <name type="scientific">Dimargaris verticillata</name>
    <dbReference type="NCBI Taxonomy" id="2761393"/>
    <lineage>
        <taxon>Eukaryota</taxon>
        <taxon>Fungi</taxon>
        <taxon>Fungi incertae sedis</taxon>
        <taxon>Zoopagomycota</taxon>
        <taxon>Kickxellomycotina</taxon>
        <taxon>Dimargaritomycetes</taxon>
        <taxon>Dimargaritales</taxon>
        <taxon>Dimargaritaceae</taxon>
        <taxon>Dimargaris</taxon>
    </lineage>
</organism>
<accession>A0A9W8B5N7</accession>
<keyword evidence="2" id="KW-1185">Reference proteome</keyword>
<dbReference type="EMBL" id="JANBQB010000454">
    <property type="protein sequence ID" value="KAJ1976209.1"/>
    <property type="molecule type" value="Genomic_DNA"/>
</dbReference>
<dbReference type="AlphaFoldDB" id="A0A9W8B5N7"/>
<gene>
    <name evidence="1" type="ORF">H4R34_004069</name>
</gene>
<evidence type="ECO:0000313" key="2">
    <source>
        <dbReference type="Proteomes" id="UP001151582"/>
    </source>
</evidence>
<protein>
    <submittedName>
        <fullName evidence="1">Uncharacterized protein</fullName>
    </submittedName>
</protein>